<dbReference type="InterPro" id="IPR049811">
    <property type="entry name" value="MJ1673-like_dom"/>
</dbReference>
<protein>
    <submittedName>
        <fullName evidence="1">Uncharacterized protein</fullName>
    </submittedName>
</protein>
<accession>A0A7T5VF20</accession>
<name>A0A7T5VF20_9BACT</name>
<reference evidence="1 2" key="1">
    <citation type="submission" date="2020-05" db="EMBL/GenBank/DDBJ databases">
        <title>Complete genome of Desulfobulbus oligotrophicus.</title>
        <authorList>
            <person name="Podar M."/>
        </authorList>
    </citation>
    <scope>NUCLEOTIDE SEQUENCE [LARGE SCALE GENOMIC DNA]</scope>
    <source>
        <strain evidence="1 2">Prop6</strain>
    </source>
</reference>
<organism evidence="1 2">
    <name type="scientific">Desulfobulbus oligotrophicus</name>
    <dbReference type="NCBI Taxonomy" id="1909699"/>
    <lineage>
        <taxon>Bacteria</taxon>
        <taxon>Pseudomonadati</taxon>
        <taxon>Thermodesulfobacteriota</taxon>
        <taxon>Desulfobulbia</taxon>
        <taxon>Desulfobulbales</taxon>
        <taxon>Desulfobulbaceae</taxon>
        <taxon>Desulfobulbus</taxon>
    </lineage>
</organism>
<proteinExistence type="predicted"/>
<gene>
    <name evidence="1" type="ORF">HP555_12260</name>
</gene>
<dbReference type="KEGG" id="dog:HP555_12260"/>
<dbReference type="NCBIfam" id="NF040559">
    <property type="entry name" value="CAS_Csx20"/>
    <property type="match status" value="1"/>
</dbReference>
<evidence type="ECO:0000313" key="2">
    <source>
        <dbReference type="Proteomes" id="UP000596092"/>
    </source>
</evidence>
<dbReference type="AlphaFoldDB" id="A0A7T5VF20"/>
<keyword evidence="2" id="KW-1185">Reference proteome</keyword>
<dbReference type="EMBL" id="CP054140">
    <property type="protein sequence ID" value="QQG66587.1"/>
    <property type="molecule type" value="Genomic_DNA"/>
</dbReference>
<dbReference type="RefSeq" id="WP_199262867.1">
    <property type="nucleotide sequence ID" value="NZ_CP054140.1"/>
</dbReference>
<evidence type="ECO:0000313" key="1">
    <source>
        <dbReference type="EMBL" id="QQG66587.1"/>
    </source>
</evidence>
<sequence>MHQLFLIFNHSFTPDQETSARTELGVAAIVEMPPELQELWANVPPELPGLDTWLQPFYQWITKHCQPGDYILIQGDFGASYLLVGFATGRQLIPVYATTRRQAREEHLNNGRIRMEHTFKHVRFRRYGQ</sequence>
<dbReference type="Proteomes" id="UP000596092">
    <property type="component" value="Chromosome"/>
</dbReference>